<dbReference type="InterPro" id="IPR013783">
    <property type="entry name" value="Ig-like_fold"/>
</dbReference>
<dbReference type="SMART" id="SM00089">
    <property type="entry name" value="PKD"/>
    <property type="match status" value="1"/>
</dbReference>
<feature type="compositionally biased region" description="Polar residues" evidence="1">
    <location>
        <begin position="274"/>
        <end position="287"/>
    </location>
</feature>
<feature type="region of interest" description="Disordered" evidence="1">
    <location>
        <begin position="264"/>
        <end position="292"/>
    </location>
</feature>
<feature type="region of interest" description="Disordered" evidence="1">
    <location>
        <begin position="1"/>
        <end position="20"/>
    </location>
</feature>
<comment type="caution">
    <text evidence="5">The sequence shown here is derived from an EMBL/GenBank/DDBJ whole genome shotgun (WGS) entry which is preliminary data.</text>
</comment>
<evidence type="ECO:0000259" key="4">
    <source>
        <dbReference type="PROSITE" id="PS50093"/>
    </source>
</evidence>
<dbReference type="InterPro" id="IPR008979">
    <property type="entry name" value="Galactose-bd-like_sf"/>
</dbReference>
<dbReference type="InterPro" id="IPR029010">
    <property type="entry name" value="ThuA-like"/>
</dbReference>
<organism evidence="5 6">
    <name type="scientific">Jiangella asiatica</name>
    <dbReference type="NCBI Taxonomy" id="2530372"/>
    <lineage>
        <taxon>Bacteria</taxon>
        <taxon>Bacillati</taxon>
        <taxon>Actinomycetota</taxon>
        <taxon>Actinomycetes</taxon>
        <taxon>Jiangellales</taxon>
        <taxon>Jiangellaceae</taxon>
        <taxon>Jiangella</taxon>
    </lineage>
</organism>
<feature type="compositionally biased region" description="Basic and acidic residues" evidence="1">
    <location>
        <begin position="1"/>
        <end position="13"/>
    </location>
</feature>
<dbReference type="InParanoid" id="A0A4V2Z352"/>
<dbReference type="InterPro" id="IPR035986">
    <property type="entry name" value="PKD_dom_sf"/>
</dbReference>
<protein>
    <submittedName>
        <fullName evidence="5">DUF1080 domain-containing protein</fullName>
    </submittedName>
</protein>
<dbReference type="Pfam" id="PF06283">
    <property type="entry name" value="ThuA"/>
    <property type="match status" value="2"/>
</dbReference>
<dbReference type="GO" id="GO:0016787">
    <property type="term" value="F:hydrolase activity"/>
    <property type="evidence" value="ECO:0007669"/>
    <property type="project" value="InterPro"/>
</dbReference>
<reference evidence="5 6" key="1">
    <citation type="submission" date="2019-03" db="EMBL/GenBank/DDBJ databases">
        <title>Draft genome sequences of novel Actinobacteria.</title>
        <authorList>
            <person name="Sahin N."/>
            <person name="Ay H."/>
            <person name="Saygin H."/>
        </authorList>
    </citation>
    <scope>NUCLEOTIDE SEQUENCE [LARGE SCALE GENOMIC DNA]</scope>
    <source>
        <strain evidence="5 6">5K138</strain>
    </source>
</reference>
<feature type="region of interest" description="Disordered" evidence="1">
    <location>
        <begin position="41"/>
        <end position="75"/>
    </location>
</feature>
<sequence>MRRRSLERPDGRLPARSAPWRRTAVLAGSAALALSLVALPAQGQPEPSPSPTSPAPLVEDAPKASDGSAPSASPAARQALAAAKAATAADNGVNVLVFHGAADAQDDPVAEATQAIQELGAEHGFAVEVSSDPAVFSAQSLAQYRGVVFLSAQGTELTPSQEDALEAYLEDGGGFLGVGDAARAQERSEWFTGLIGTRPVGALPDPLDVSSVSASANNPPNEDAPKLVDGDVNTKWLAFEPTAWIVVQLTEAAAVNQYALSSANDAAGRDPQDWTLQGSTDGQTWTDLDQRTGEDFPDRFQTKDYTFENTQAYQYYRLDITRNAGDGLTQLAELQFFAGDGTVEPPPIVVQEATVSIVDRQHPANDGLPLTLAREDRWINWAPNPVGTVHTVAQVQEHTYEPGEGSNGAFHPVSWCRDYDGGRSFYTGMGGTAASWSEDALRSHVAGAIQWATGMVRGDCQATIGSNYEIERLTEVNQDGQLDQIGEPHGLDIAPDGTVFYIGKAACATGPVVDWSDPNVGLGCGTIHQWDPETQEVKHLTTLDVFGNRGSGGELVKTEEGLVGIALDPSFAENGWMYVYWMPYESIDKERRVGERTVSRFTYDAEADEIDLDSRVDLLSWETQIHSCCHAGGGMDFDSEGNLYIGVGDSNSSQGSGGYSGNNWTQEFAGISFQDARRTSGNTNDLNGKILRIHPEDDGTYTIPDDNLFTGEEEGGGKTRPEIYVMGVRNISTLYVDPETDYLHAAWVGPDAGNPDPELGPAKYETATIITSAGNQGWPYCMGNRQPYRDRSNEDAAILTGWYECDGNLVNTSPRNTGLVDIPDARDNMIWYSPSGGNPVFPDRGDGIPTYDSDDATYTFPYLRGGCQAIMTGPTYREALVDPDSDVAWPSYWEGKWIIGDECTPTNRVAVTVDPEGIDSQSPPLFAEDLRSLIPAGGNDDQLQSWMMTSRFGPDGALYMSDYSGGFFSLVDNQKLIRVVYNGGPATPMAAASVTAVQNKPLTMAFTGARSGGVSYAWDFGDGATSDEANPRHIYDAVGTYTATLTVTYADGETMSTEVEVVVGCTVPDDRDTVWLRDTDTGVANHEAGGGCTVNDLIDDESSWPNHGQFVRHVTDVANDLVADGVLTARERTTLNRLAAQSEIGTAGDTGYEALFDGTAESLQGWTQAPGGFFELQDDGTIISRGGLGMLWYSAREFADFSVKLQFRDVSPGTVRANSGVFTRFPSPNQPLEERPECGRTGAAASSPAWVAIYCGQEIQIYDGETGEPQKTGSVYNFDPIGLDDAGATPKGEWNDYEIRVVGQQYTIIRNGVVINEFENAPGITSSRPGDPPTDLRQFLSGYIGLQNHGNNDQIEFRNIRVREL</sequence>
<accession>A0A4V2Z352</accession>
<dbReference type="InterPro" id="IPR011041">
    <property type="entry name" value="Quinoprot_gluc/sorb_DH_b-prop"/>
</dbReference>
<dbReference type="InterPro" id="IPR000421">
    <property type="entry name" value="FA58C"/>
</dbReference>
<dbReference type="OrthoDB" id="9804511at2"/>
<dbReference type="PANTHER" id="PTHR40469">
    <property type="entry name" value="SECRETED GLYCOSYL HYDROLASE"/>
    <property type="match status" value="1"/>
</dbReference>
<keyword evidence="6" id="KW-1185">Reference proteome</keyword>
<feature type="signal peptide" evidence="2">
    <location>
        <begin position="1"/>
        <end position="43"/>
    </location>
</feature>
<dbReference type="SUPFAM" id="SSF49299">
    <property type="entry name" value="PKD domain"/>
    <property type="match status" value="1"/>
</dbReference>
<gene>
    <name evidence="5" type="ORF">E1269_09095</name>
</gene>
<keyword evidence="2" id="KW-0732">Signal</keyword>
<evidence type="ECO:0000256" key="1">
    <source>
        <dbReference type="SAM" id="MobiDB-lite"/>
    </source>
</evidence>
<evidence type="ECO:0000313" key="5">
    <source>
        <dbReference type="EMBL" id="TDE11418.1"/>
    </source>
</evidence>
<dbReference type="Gene3D" id="2.120.10.30">
    <property type="entry name" value="TolB, C-terminal domain"/>
    <property type="match status" value="1"/>
</dbReference>
<dbReference type="InterPro" id="IPR011042">
    <property type="entry name" value="6-blade_b-propeller_TolB-like"/>
</dbReference>
<feature type="domain" description="F5/8 type C" evidence="3">
    <location>
        <begin position="195"/>
        <end position="339"/>
    </location>
</feature>
<dbReference type="EMBL" id="SMKZ01000010">
    <property type="protein sequence ID" value="TDE11418.1"/>
    <property type="molecule type" value="Genomic_DNA"/>
</dbReference>
<dbReference type="InterPro" id="IPR022409">
    <property type="entry name" value="PKD/Chitinase_dom"/>
</dbReference>
<dbReference type="PANTHER" id="PTHR40469:SF2">
    <property type="entry name" value="GALACTOSE-BINDING DOMAIN-LIKE SUPERFAMILY PROTEIN"/>
    <property type="match status" value="1"/>
</dbReference>
<dbReference type="Gene3D" id="2.60.120.560">
    <property type="entry name" value="Exo-inulinase, domain 1"/>
    <property type="match status" value="1"/>
</dbReference>
<dbReference type="InterPro" id="IPR029062">
    <property type="entry name" value="Class_I_gatase-like"/>
</dbReference>
<dbReference type="RefSeq" id="WP_131893602.1">
    <property type="nucleotide sequence ID" value="NZ_SMKZ01000010.1"/>
</dbReference>
<feature type="chain" id="PRO_5020700065" evidence="2">
    <location>
        <begin position="44"/>
        <end position="1365"/>
    </location>
</feature>
<dbReference type="GO" id="GO:0005975">
    <property type="term" value="P:carbohydrate metabolic process"/>
    <property type="evidence" value="ECO:0007669"/>
    <property type="project" value="UniProtKB-ARBA"/>
</dbReference>
<feature type="domain" description="PKD" evidence="4">
    <location>
        <begin position="985"/>
        <end position="1063"/>
    </location>
</feature>
<dbReference type="SUPFAM" id="SSF49785">
    <property type="entry name" value="Galactose-binding domain-like"/>
    <property type="match status" value="1"/>
</dbReference>
<proteinExistence type="predicted"/>
<dbReference type="SUPFAM" id="SSF52317">
    <property type="entry name" value="Class I glutamine amidotransferase-like"/>
    <property type="match status" value="1"/>
</dbReference>
<dbReference type="Gene3D" id="3.40.50.880">
    <property type="match status" value="2"/>
</dbReference>
<dbReference type="SUPFAM" id="SSF50952">
    <property type="entry name" value="Soluble quinoprotein glucose dehydrogenase"/>
    <property type="match status" value="1"/>
</dbReference>
<dbReference type="Pfam" id="PF06439">
    <property type="entry name" value="3keto-disac_hyd"/>
    <property type="match status" value="1"/>
</dbReference>
<dbReference type="PROSITE" id="PS50093">
    <property type="entry name" value="PKD"/>
    <property type="match status" value="1"/>
</dbReference>
<evidence type="ECO:0000256" key="2">
    <source>
        <dbReference type="SAM" id="SignalP"/>
    </source>
</evidence>
<dbReference type="InterPro" id="IPR000601">
    <property type="entry name" value="PKD_dom"/>
</dbReference>
<evidence type="ECO:0000313" key="6">
    <source>
        <dbReference type="Proteomes" id="UP000294739"/>
    </source>
</evidence>
<name>A0A4V2Z352_9ACTN</name>
<dbReference type="Pfam" id="PF18911">
    <property type="entry name" value="PKD_4"/>
    <property type="match status" value="1"/>
</dbReference>
<feature type="compositionally biased region" description="Low complexity" evidence="1">
    <location>
        <begin position="64"/>
        <end position="75"/>
    </location>
</feature>
<dbReference type="Proteomes" id="UP000294739">
    <property type="component" value="Unassembled WGS sequence"/>
</dbReference>
<dbReference type="Gene3D" id="2.60.120.260">
    <property type="entry name" value="Galactose-binding domain-like"/>
    <property type="match status" value="1"/>
</dbReference>
<dbReference type="Gene3D" id="2.60.40.10">
    <property type="entry name" value="Immunoglobulins"/>
    <property type="match status" value="1"/>
</dbReference>
<dbReference type="Pfam" id="PF07995">
    <property type="entry name" value="GSDH"/>
    <property type="match status" value="1"/>
</dbReference>
<dbReference type="PROSITE" id="PS50022">
    <property type="entry name" value="FA58C_3"/>
    <property type="match status" value="1"/>
</dbReference>
<dbReference type="CDD" id="cd00146">
    <property type="entry name" value="PKD"/>
    <property type="match status" value="1"/>
</dbReference>
<dbReference type="InterPro" id="IPR012938">
    <property type="entry name" value="Glc/Sorbosone_DH"/>
</dbReference>
<evidence type="ECO:0000259" key="3">
    <source>
        <dbReference type="PROSITE" id="PS50022"/>
    </source>
</evidence>
<dbReference type="InterPro" id="IPR010496">
    <property type="entry name" value="AL/BT2_dom"/>
</dbReference>